<evidence type="ECO:0000256" key="10">
    <source>
        <dbReference type="SAM" id="MobiDB-lite"/>
    </source>
</evidence>
<feature type="compositionally biased region" description="Basic and acidic residues" evidence="10">
    <location>
        <begin position="259"/>
        <end position="272"/>
    </location>
</feature>
<comment type="subcellular location">
    <subcellularLocation>
        <location evidence="1 9">Nucleus</location>
    </subcellularLocation>
</comment>
<evidence type="ECO:0000313" key="13">
    <source>
        <dbReference type="Proteomes" id="UP000054107"/>
    </source>
</evidence>
<dbReference type="EMBL" id="LN733242">
    <property type="protein sequence ID" value="CEP16711.1"/>
    <property type="molecule type" value="Genomic_DNA"/>
</dbReference>
<evidence type="ECO:0000256" key="6">
    <source>
        <dbReference type="ARBA" id="ARBA00022777"/>
    </source>
</evidence>
<dbReference type="InterPro" id="IPR038286">
    <property type="entry name" value="IPK_sf"/>
</dbReference>
<keyword evidence="5 9" id="KW-0677">Repeat</keyword>
<evidence type="ECO:0000256" key="7">
    <source>
        <dbReference type="ARBA" id="ARBA00023242"/>
    </source>
</evidence>
<dbReference type="GO" id="GO:0140588">
    <property type="term" value="P:chromatin looping"/>
    <property type="evidence" value="ECO:0007669"/>
    <property type="project" value="InterPro"/>
</dbReference>
<keyword evidence="4" id="KW-0808">Transferase</keyword>
<evidence type="ECO:0000256" key="2">
    <source>
        <dbReference type="ARBA" id="ARBA00007374"/>
    </source>
</evidence>
<name>A0A0B7NDZ0_9FUNG</name>
<proteinExistence type="inferred from homology"/>
<dbReference type="PANTHER" id="PTHR21704:SF18">
    <property type="entry name" value="NIPPED-B-LIKE PROTEIN"/>
    <property type="match status" value="1"/>
</dbReference>
<dbReference type="Pfam" id="PF03770">
    <property type="entry name" value="IPK"/>
    <property type="match status" value="1"/>
</dbReference>
<comment type="similarity">
    <text evidence="3 9">Belongs to the SCC2/Nipped-B family.</text>
</comment>
<gene>
    <name evidence="12" type="primary">PARPA_10986.1 scaffold 42077</name>
</gene>
<dbReference type="GO" id="GO:0090694">
    <property type="term" value="C:Scc2-Scc4 cohesin loading complex"/>
    <property type="evidence" value="ECO:0007669"/>
    <property type="project" value="TreeGrafter"/>
</dbReference>
<dbReference type="InterPro" id="IPR005522">
    <property type="entry name" value="IPK"/>
</dbReference>
<keyword evidence="6" id="KW-0418">Kinase</keyword>
<dbReference type="Pfam" id="PF12830">
    <property type="entry name" value="Nipped-B_C"/>
    <property type="match status" value="1"/>
</dbReference>
<reference evidence="12 13" key="1">
    <citation type="submission" date="2014-09" db="EMBL/GenBank/DDBJ databases">
        <authorList>
            <person name="Ellenberger Sabrina"/>
        </authorList>
    </citation>
    <scope>NUCLEOTIDE SEQUENCE [LARGE SCALE GENOMIC DNA]</scope>
    <source>
        <strain evidence="12 13">CBS 412.66</strain>
    </source>
</reference>
<dbReference type="STRING" id="35722.A0A0B7NDZ0"/>
<evidence type="ECO:0000256" key="9">
    <source>
        <dbReference type="RuleBase" id="RU364107"/>
    </source>
</evidence>
<feature type="domain" description="Sister chromatid cohesion C-terminal" evidence="11">
    <location>
        <begin position="1631"/>
        <end position="1816"/>
    </location>
</feature>
<evidence type="ECO:0000313" key="12">
    <source>
        <dbReference type="EMBL" id="CEP16711.1"/>
    </source>
</evidence>
<evidence type="ECO:0000256" key="1">
    <source>
        <dbReference type="ARBA" id="ARBA00004123"/>
    </source>
</evidence>
<dbReference type="PANTHER" id="PTHR21704">
    <property type="entry name" value="NIPPED-B-LIKE PROTEIN DELANGIN SCC2-RELATED"/>
    <property type="match status" value="1"/>
</dbReference>
<dbReference type="InterPro" id="IPR024986">
    <property type="entry name" value="Nipped-B_C"/>
</dbReference>
<dbReference type="GO" id="GO:0003682">
    <property type="term" value="F:chromatin binding"/>
    <property type="evidence" value="ECO:0007669"/>
    <property type="project" value="TreeGrafter"/>
</dbReference>
<dbReference type="SUPFAM" id="SSF48371">
    <property type="entry name" value="ARM repeat"/>
    <property type="match status" value="2"/>
</dbReference>
<dbReference type="GO" id="GO:0032958">
    <property type="term" value="P:inositol phosphate biosynthetic process"/>
    <property type="evidence" value="ECO:0007669"/>
    <property type="project" value="InterPro"/>
</dbReference>
<dbReference type="GO" id="GO:0034087">
    <property type="term" value="P:establishment of mitotic sister chromatid cohesion"/>
    <property type="evidence" value="ECO:0007669"/>
    <property type="project" value="TreeGrafter"/>
</dbReference>
<dbReference type="Gene3D" id="1.25.10.10">
    <property type="entry name" value="Leucine-rich Repeat Variant"/>
    <property type="match status" value="1"/>
</dbReference>
<feature type="compositionally biased region" description="Basic and acidic residues" evidence="10">
    <location>
        <begin position="303"/>
        <end position="329"/>
    </location>
</feature>
<dbReference type="GO" id="GO:0010468">
    <property type="term" value="P:regulation of gene expression"/>
    <property type="evidence" value="ECO:0007669"/>
    <property type="project" value="InterPro"/>
</dbReference>
<evidence type="ECO:0000256" key="3">
    <source>
        <dbReference type="ARBA" id="ARBA00009252"/>
    </source>
</evidence>
<evidence type="ECO:0000259" key="11">
    <source>
        <dbReference type="Pfam" id="PF12830"/>
    </source>
</evidence>
<dbReference type="SUPFAM" id="SSF56104">
    <property type="entry name" value="SAICAR synthase-like"/>
    <property type="match status" value="1"/>
</dbReference>
<dbReference type="GO" id="GO:0071169">
    <property type="term" value="P:establishment of protein localization to chromatin"/>
    <property type="evidence" value="ECO:0007669"/>
    <property type="project" value="TreeGrafter"/>
</dbReference>
<evidence type="ECO:0000256" key="4">
    <source>
        <dbReference type="ARBA" id="ARBA00022679"/>
    </source>
</evidence>
<dbReference type="Pfam" id="PF12765">
    <property type="entry name" value="Cohesin_HEAT"/>
    <property type="match status" value="1"/>
</dbReference>
<dbReference type="GO" id="GO:1990414">
    <property type="term" value="P:replication-born double-strand break repair via sister chromatid exchange"/>
    <property type="evidence" value="ECO:0007669"/>
    <property type="project" value="TreeGrafter"/>
</dbReference>
<keyword evidence="8 9" id="KW-0131">Cell cycle</keyword>
<keyword evidence="13" id="KW-1185">Reference proteome</keyword>
<dbReference type="Gene3D" id="3.30.470.160">
    <property type="entry name" value="Inositol polyphosphate kinase"/>
    <property type="match status" value="1"/>
</dbReference>
<evidence type="ECO:0000256" key="8">
    <source>
        <dbReference type="ARBA" id="ARBA00023306"/>
    </source>
</evidence>
<feature type="region of interest" description="Disordered" evidence="10">
    <location>
        <begin position="196"/>
        <end position="410"/>
    </location>
</feature>
<dbReference type="InterPro" id="IPR033031">
    <property type="entry name" value="Scc2/Nipped-B"/>
</dbReference>
<evidence type="ECO:0000256" key="5">
    <source>
        <dbReference type="ARBA" id="ARBA00022737"/>
    </source>
</evidence>
<dbReference type="CDD" id="cd23958">
    <property type="entry name" value="SCC2"/>
    <property type="match status" value="1"/>
</dbReference>
<accession>A0A0B7NDZ0</accession>
<feature type="compositionally biased region" description="Low complexity" evidence="10">
    <location>
        <begin position="993"/>
        <end position="1006"/>
    </location>
</feature>
<dbReference type="InterPro" id="IPR026003">
    <property type="entry name" value="Cohesin_HEAT"/>
</dbReference>
<dbReference type="Proteomes" id="UP000054107">
    <property type="component" value="Unassembled WGS sequence"/>
</dbReference>
<sequence length="1964" mass="223854">MGSLLYDNEASDEKRKRMIRQSISTTSSSLGLRICGMKVNQYATYEKIYGKSRTAQNTLEAILAYLFPTSTYGKQTEEYRTYVKDSTSTNTLKEIQQSLIDHPSLRLIGSSILFMYEGDRSAAENTWKHMLAEDKTAPLQGQDQEVAATAAEADEDLPPKMCDLRLIDFAHSDWHADREKQDPELLKGFNAAARNPEKIDDDVDPDDIIIVPKSRRRPKRIIEDDSSSSSSSSSSEDDEDDIPLSMRKAAKKHTPPEIPQKKPKLDTKEQYESPRSVYNLSQRSRIRPLPRINLHNKQSTTQSREDLIKKNEPRVVIRKPPTEHAKLDPKPSSPSKPEFKVPLSVKSIPSPPSNEFKAPFPVQSPNQFKAPAPTGPPASEEFKAPMAHSSPLPSSNDFKTPLSLNPSQEGQYTDLSTSRLVHYISCICQDLDQYNVDKIKTKDSLLTFRDTDDLPTLDISVTRKFTSLTASVIKNHKNLDCLDMDKFGKVIKLMENSVIVATDVDVIEHYSKSPAENKESTFDMLTLINDALETCSMIFDILTTCKLDKKFLSQTLITNCLHFTKNQLDFIIYPIIDANSLEDEAVSLTSNAHDFINLIAESPKQKQLVVTFIPLIIRFFRRAFTLILAEELDDDVLVIIAYISMAPFFHDFPDFSESILLTDHSQETTFSPYEQLKFCALDILKHTFSRYPKHRRWIFEEILTSLGSLTVMDRARKYRLRDNRSIHVISALFMQLVQCCSSLSNYASHKGWYSKWYIKYQKMAKKKHTDQMKLLEDKLISRATEAWRLGTEAAANSASFFLEFLMSKCKSRKMDAYSLAEYRSILDQTLQDIMIVFNDPEWPVAELIIRVFSRILASIHIQSMSLLNEDRSDQYLKSLAIEWLGIICCKIKTGYNRLSGDFKTYTPEWICELNEALSAKVDKDTPIKSLALLDQCRKKLLDHVVGEKVNPNVIQFYLCNWGFIESVVWTKANKGWEIQQKKRTGQVKNADNATTTTSTTTTTASAITTETEKNIKDDLDDLEEDTPMADTADTTTSAVANATSDNTVDTTIDEETRWPKENALLLGETCKYYWLSCLGINYPFPTAETKQFEFPEMSRSDYALLTELLASRQTLYTSYNFILSEILLCLDKDAVIYRSKALKAIGKIASEVPEIMEDTRIRASVVQRIHDSSPSVRDAAVDVVAKYLGRLNYVPVQLYEVLSARIMDTAVTVRKRLVKLLRELYFKLTDREIKIDVASKLILRIGDNEITISQLSLKATREILFSPFKEIEKDGNDYFGYSYANSPKERKRKITELTLVITGAVSKLDPSISAQNIALSQIIHKTVDGADEKSLIWYEKVFQWIVDSLFDRMIVLEEQDNSAEFINCLATVYSFTKSCPNLLRESHISLLQPYLSATDDADWLKARYVLSIYRDVLPQMKYHDPEFILAVERVLMQLIGRCPLDMVTDAKLRHVQELISNGQVSEDSTFAGVLKMMLICGLLCQNFEFDKKREQKPKEMEALNLVYKGDICMLVFDVLQFFTGEFMDELSDQGVSMRMTALQGLGYFFASHPTYMISVASTSLMDKIFAEGTVELQTQLMRVYQEFLSAEEKRIDKREGNNRSSMYGKDIDVDTLLGNTEEYAELGVNGSLMQRYLRKILKCALSESDELRYTAFEVVSAIVHQGLAHPVLCMAAIVAAETSPDIILRNKAFYLHKYAHDKYGNLLYSQMNEYLSTSFQYQKILYGSNAQGYGKRGGDAKMDAVLGVYFSVLKEKQKPRFDFLSALVKPFSFDLKTTTVNEIDIDYLRYLAENAISVDLSTTEEVLHMVFIMDRILMTLGADLLSYVHFLKRQGILTNHDTPLQEEKEEQEDLDNDFILAAKLALAMCILMFMKNLLVELYDIPDDEIRQFSPNSKRKARDVTKDIEVNETIDWNQLLYFEHGKALNKRTASDACVRFEYLIMSDTTAVVIKDAGEEEEDDLV</sequence>
<protein>
    <recommendedName>
        <fullName evidence="9">Sister chromatid cohesion protein</fullName>
    </recommendedName>
</protein>
<feature type="compositionally biased region" description="Polar residues" evidence="10">
    <location>
        <begin position="391"/>
        <end position="410"/>
    </location>
</feature>
<dbReference type="InterPro" id="IPR011989">
    <property type="entry name" value="ARM-like"/>
</dbReference>
<comment type="similarity">
    <text evidence="2">Belongs to the inositol phosphokinase (IPK) family.</text>
</comment>
<organism evidence="12 13">
    <name type="scientific">Parasitella parasitica</name>
    <dbReference type="NCBI Taxonomy" id="35722"/>
    <lineage>
        <taxon>Eukaryota</taxon>
        <taxon>Fungi</taxon>
        <taxon>Fungi incertae sedis</taxon>
        <taxon>Mucoromycota</taxon>
        <taxon>Mucoromycotina</taxon>
        <taxon>Mucoromycetes</taxon>
        <taxon>Mucorales</taxon>
        <taxon>Mucorineae</taxon>
        <taxon>Mucoraceae</taxon>
        <taxon>Parasitella</taxon>
    </lineage>
</organism>
<dbReference type="OrthoDB" id="418242at2759"/>
<keyword evidence="7 9" id="KW-0539">Nucleus</keyword>
<dbReference type="InterPro" id="IPR016024">
    <property type="entry name" value="ARM-type_fold"/>
</dbReference>
<dbReference type="GO" id="GO:0061775">
    <property type="term" value="F:cohesin loader activity"/>
    <property type="evidence" value="ECO:0007669"/>
    <property type="project" value="InterPro"/>
</dbReference>
<feature type="region of interest" description="Disordered" evidence="10">
    <location>
        <begin position="985"/>
        <end position="1006"/>
    </location>
</feature>
<dbReference type="GO" id="GO:0016301">
    <property type="term" value="F:kinase activity"/>
    <property type="evidence" value="ECO:0007669"/>
    <property type="project" value="UniProtKB-KW"/>
</dbReference>